<sequence>MVRSLSLFIFLFFAFFQFNSSLFAQCSTGMTGEYKIGPGGNYSTIQQALDHLSENGVKGNVVLELQSNYQSNVESFPLTCKTIPCSGETRTITLRPEPGAINIRVAGDDPLTIFNLLNVAGFIIDGRPGGQGNKGELSFENTNMSGNTFRYWHGSSWNQLKFLTIKSVIRNQFSGVIHFGGSDSATGNNFNRIENCDITAGATHPQNGVYSAGEYEKPNKGIVIDGCNFIDIFSHLERSYSILGGANTDSMVITNNSIYQTAPRTFSEVRYNVEAGGIMISESFFGGHLIEHNFIGGSGPKAAGSYSEYSGDFRFQGIVVVGTNRRAKPVTIAHNTIANLLLTAVMNQHSMIMIGDYMISREVYFNGKILNNELGLINDANSIRINRPEDGHCRALNLTSLVGDSVLVEGNSIGGFSSQQVSSGYFELSGIFISGGAISQLTIRNNTIRNFLNNSTSNLSGIRVTGGSNFLSDTLTIAGNLIEELRVTQSGSGSTSAGIFYAAHGLSKVKIKANKIRSLSVVDGTNYSPEVSGICVFHFSRKGSSFEYLENEIYDLQQARASDSRNTEITGIYVENANGQEVTHHLSRNYIHHLTSEDPYINYYTSVRVAGITIYDAKATTTVDNNIIFLGTFKTGKSNPLCIPFIGIVNRAGNNQYLHNTILITGESSITGYNMDHFSTGFLLFEPSQQKRLLANNIIVNNRSNAAGVNGKHSIMKSYGNDLANFVSDHNLYMCPKENEIFDGYGATRDESFSNWRALTKQDMHSFVADPAFRNSSAVLGETDLHLQQTNPAEGAGINTFTTLYDFDGQLRADMTPVDIGADAGAFAGINPQDTIRIEENLSLSAYPNPVKDRMLLKVYSKQAGAATVTVFSYASTPVYVKSFQVKEGENSLDVLTSSWPPGYYVLKVVVGNATSVIRLMK</sequence>
<proteinExistence type="predicted"/>
<dbReference type="InterPro" id="IPR006626">
    <property type="entry name" value="PbH1"/>
</dbReference>
<accession>A0A4Q7N196</accession>
<evidence type="ECO:0000313" key="3">
    <source>
        <dbReference type="Proteomes" id="UP000293874"/>
    </source>
</evidence>
<dbReference type="RefSeq" id="WP_130539514.1">
    <property type="nucleotide sequence ID" value="NZ_CP042431.1"/>
</dbReference>
<dbReference type="InterPro" id="IPR011050">
    <property type="entry name" value="Pectin_lyase_fold/virulence"/>
</dbReference>
<comment type="caution">
    <text evidence="2">The sequence shown here is derived from an EMBL/GenBank/DDBJ whole genome shotgun (WGS) entry which is preliminary data.</text>
</comment>
<dbReference type="SUPFAM" id="SSF51126">
    <property type="entry name" value="Pectin lyase-like"/>
    <property type="match status" value="2"/>
</dbReference>
<dbReference type="AlphaFoldDB" id="A0A4Q7N196"/>
<evidence type="ECO:0000313" key="2">
    <source>
        <dbReference type="EMBL" id="RZS75113.1"/>
    </source>
</evidence>
<name>A0A4Q7N196_9BACT</name>
<dbReference type="NCBIfam" id="TIGR04183">
    <property type="entry name" value="Por_Secre_tail"/>
    <property type="match status" value="1"/>
</dbReference>
<dbReference type="SMART" id="SM00710">
    <property type="entry name" value="PbH1"/>
    <property type="match status" value="6"/>
</dbReference>
<protein>
    <submittedName>
        <fullName evidence="2">Putative secreted protein (Por secretion system target)</fullName>
    </submittedName>
</protein>
<reference evidence="2 3" key="1">
    <citation type="submission" date="2019-02" db="EMBL/GenBank/DDBJ databases">
        <title>Genomic Encyclopedia of Type Strains, Phase IV (KMG-IV): sequencing the most valuable type-strain genomes for metagenomic binning, comparative biology and taxonomic classification.</title>
        <authorList>
            <person name="Goeker M."/>
        </authorList>
    </citation>
    <scope>NUCLEOTIDE SEQUENCE [LARGE SCALE GENOMIC DNA]</scope>
    <source>
        <strain evidence="2 3">DSM 18116</strain>
    </source>
</reference>
<dbReference type="Proteomes" id="UP000293874">
    <property type="component" value="Unassembled WGS sequence"/>
</dbReference>
<keyword evidence="3" id="KW-1185">Reference proteome</keyword>
<keyword evidence="1" id="KW-0732">Signal</keyword>
<feature type="chain" id="PRO_5020907056" evidence="1">
    <location>
        <begin position="25"/>
        <end position="922"/>
    </location>
</feature>
<dbReference type="InterPro" id="IPR026444">
    <property type="entry name" value="Secre_tail"/>
</dbReference>
<gene>
    <name evidence="2" type="ORF">EV199_0974</name>
</gene>
<feature type="signal peptide" evidence="1">
    <location>
        <begin position="1"/>
        <end position="24"/>
    </location>
</feature>
<evidence type="ECO:0000256" key="1">
    <source>
        <dbReference type="SAM" id="SignalP"/>
    </source>
</evidence>
<dbReference type="EMBL" id="SGXA01000001">
    <property type="protein sequence ID" value="RZS75113.1"/>
    <property type="molecule type" value="Genomic_DNA"/>
</dbReference>
<organism evidence="2 3">
    <name type="scientific">Pseudobacter ginsenosidimutans</name>
    <dbReference type="NCBI Taxonomy" id="661488"/>
    <lineage>
        <taxon>Bacteria</taxon>
        <taxon>Pseudomonadati</taxon>
        <taxon>Bacteroidota</taxon>
        <taxon>Chitinophagia</taxon>
        <taxon>Chitinophagales</taxon>
        <taxon>Chitinophagaceae</taxon>
        <taxon>Pseudobacter</taxon>
    </lineage>
</organism>
<dbReference type="OrthoDB" id="1652165at2"/>